<evidence type="ECO:0000313" key="3">
    <source>
        <dbReference type="Proteomes" id="UP000054538"/>
    </source>
</evidence>
<evidence type="ECO:0000313" key="2">
    <source>
        <dbReference type="EMBL" id="KIK74855.1"/>
    </source>
</evidence>
<reference evidence="3" key="2">
    <citation type="submission" date="2015-01" db="EMBL/GenBank/DDBJ databases">
        <title>Evolutionary Origins and Diversification of the Mycorrhizal Mutualists.</title>
        <authorList>
            <consortium name="DOE Joint Genome Institute"/>
            <consortium name="Mycorrhizal Genomics Consortium"/>
            <person name="Kohler A."/>
            <person name="Kuo A."/>
            <person name="Nagy L.G."/>
            <person name="Floudas D."/>
            <person name="Copeland A."/>
            <person name="Barry K.W."/>
            <person name="Cichocki N."/>
            <person name="Veneault-Fourrey C."/>
            <person name="LaButti K."/>
            <person name="Lindquist E.A."/>
            <person name="Lipzen A."/>
            <person name="Lundell T."/>
            <person name="Morin E."/>
            <person name="Murat C."/>
            <person name="Riley R."/>
            <person name="Ohm R."/>
            <person name="Sun H."/>
            <person name="Tunlid A."/>
            <person name="Henrissat B."/>
            <person name="Grigoriev I.V."/>
            <person name="Hibbett D.S."/>
            <person name="Martin F."/>
        </authorList>
    </citation>
    <scope>NUCLEOTIDE SEQUENCE [LARGE SCALE GENOMIC DNA]</scope>
    <source>
        <strain evidence="3">Ve08.2h10</strain>
    </source>
</reference>
<name>A0A0D0DC62_9AGAM</name>
<dbReference type="HOGENOM" id="CLU_2085547_0_0_1"/>
<dbReference type="Proteomes" id="UP000054538">
    <property type="component" value="Unassembled WGS sequence"/>
</dbReference>
<accession>A0A0D0DC62</accession>
<keyword evidence="1" id="KW-0732">Signal</keyword>
<sequence>MTGTWMHCGASMSLQCTAACWGAWGQRPKRVDRLVFASISTWMLASCRQAEIFIHGRRWAYSFIDILEQSKSAPPMSMLLHSICLTAGKVHVLTYNNDMRNDTHGEKKSGMQVGRVI</sequence>
<evidence type="ECO:0000256" key="1">
    <source>
        <dbReference type="SAM" id="SignalP"/>
    </source>
</evidence>
<dbReference type="AlphaFoldDB" id="A0A0D0DC62"/>
<dbReference type="EMBL" id="KN828514">
    <property type="protein sequence ID" value="KIK74855.1"/>
    <property type="molecule type" value="Genomic_DNA"/>
</dbReference>
<feature type="chain" id="PRO_5002209045" description="Secreted protein" evidence="1">
    <location>
        <begin position="23"/>
        <end position="117"/>
    </location>
</feature>
<dbReference type="InParanoid" id="A0A0D0DC62"/>
<proteinExistence type="predicted"/>
<protein>
    <recommendedName>
        <fullName evidence="4">Secreted protein</fullName>
    </recommendedName>
</protein>
<gene>
    <name evidence="2" type="ORF">PAXRUDRAFT_518388</name>
</gene>
<organism evidence="2 3">
    <name type="scientific">Paxillus rubicundulus Ve08.2h10</name>
    <dbReference type="NCBI Taxonomy" id="930991"/>
    <lineage>
        <taxon>Eukaryota</taxon>
        <taxon>Fungi</taxon>
        <taxon>Dikarya</taxon>
        <taxon>Basidiomycota</taxon>
        <taxon>Agaricomycotina</taxon>
        <taxon>Agaricomycetes</taxon>
        <taxon>Agaricomycetidae</taxon>
        <taxon>Boletales</taxon>
        <taxon>Paxilineae</taxon>
        <taxon>Paxillaceae</taxon>
        <taxon>Paxillus</taxon>
    </lineage>
</organism>
<keyword evidence="3" id="KW-1185">Reference proteome</keyword>
<evidence type="ECO:0008006" key="4">
    <source>
        <dbReference type="Google" id="ProtNLM"/>
    </source>
</evidence>
<feature type="signal peptide" evidence="1">
    <location>
        <begin position="1"/>
        <end position="22"/>
    </location>
</feature>
<reference evidence="2 3" key="1">
    <citation type="submission" date="2014-04" db="EMBL/GenBank/DDBJ databases">
        <authorList>
            <consortium name="DOE Joint Genome Institute"/>
            <person name="Kuo A."/>
            <person name="Kohler A."/>
            <person name="Jargeat P."/>
            <person name="Nagy L.G."/>
            <person name="Floudas D."/>
            <person name="Copeland A."/>
            <person name="Barry K.W."/>
            <person name="Cichocki N."/>
            <person name="Veneault-Fourrey C."/>
            <person name="LaButti K."/>
            <person name="Lindquist E.A."/>
            <person name="Lipzen A."/>
            <person name="Lundell T."/>
            <person name="Morin E."/>
            <person name="Murat C."/>
            <person name="Sun H."/>
            <person name="Tunlid A."/>
            <person name="Henrissat B."/>
            <person name="Grigoriev I.V."/>
            <person name="Hibbett D.S."/>
            <person name="Martin F."/>
            <person name="Nordberg H.P."/>
            <person name="Cantor M.N."/>
            <person name="Hua S.X."/>
        </authorList>
    </citation>
    <scope>NUCLEOTIDE SEQUENCE [LARGE SCALE GENOMIC DNA]</scope>
    <source>
        <strain evidence="2 3">Ve08.2h10</strain>
    </source>
</reference>